<dbReference type="CDD" id="cd22271">
    <property type="entry name" value="DPBB_EXP_N-like"/>
    <property type="match status" value="1"/>
</dbReference>
<dbReference type="EMBL" id="BAUL01000198">
    <property type="protein sequence ID" value="GAD97412.1"/>
    <property type="molecule type" value="Genomic_DNA"/>
</dbReference>
<dbReference type="InterPro" id="IPR036749">
    <property type="entry name" value="Expansin_CBD_sf"/>
</dbReference>
<dbReference type="AlphaFoldDB" id="V5G951"/>
<dbReference type="PROSITE" id="PS50842">
    <property type="entry name" value="EXPANSIN_EG45"/>
    <property type="match status" value="1"/>
</dbReference>
<dbReference type="InterPro" id="IPR007112">
    <property type="entry name" value="Expansin/allergen_DPBB_dom"/>
</dbReference>
<dbReference type="InterPro" id="IPR051477">
    <property type="entry name" value="Expansin_CellWall"/>
</dbReference>
<dbReference type="eggNOG" id="ENOG502S9SU">
    <property type="taxonomic scope" value="Eukaryota"/>
</dbReference>
<sequence length="245" mass="25414">MKYQQFTAAAITALSSAAIVSAAPRPLAARDSAAGDLLGGVLGGSKSGQATYYTTNGVQDGTCSFTGYTLPAGIFGAALSDSNWNNAASCGACVQVHAPGGKSTKAMIVDQCPGCGENHLDLFPDAFQDLAALSVGVLDVQWDIVPCDIDSPISLKAKDGSSQWWFSMQVVNSNLPVKAFEVSTDGGKTWQETTRTSYNYFEKSGGFGTPNVDVRITSETGEQLVVQNANSASNAATTGTANFKA</sequence>
<dbReference type="InterPro" id="IPR036908">
    <property type="entry name" value="RlpA-like_sf"/>
</dbReference>
<evidence type="ECO:0000313" key="5">
    <source>
        <dbReference type="Proteomes" id="UP000018001"/>
    </source>
</evidence>
<feature type="chain" id="PRO_5004733193" evidence="2">
    <location>
        <begin position="23"/>
        <end position="245"/>
    </location>
</feature>
<dbReference type="InParanoid" id="V5G951"/>
<reference evidence="5" key="1">
    <citation type="journal article" date="2014" name="Genome Announc.">
        <title>Draft genome sequence of the formaldehyde-resistant fungus Byssochlamys spectabilis No. 5 (anamorph Paecilomyces variotii No. 5) (NBRC109023).</title>
        <authorList>
            <person name="Oka T."/>
            <person name="Ekino K."/>
            <person name="Fukuda K."/>
            <person name="Nomura Y."/>
        </authorList>
    </citation>
    <scope>NUCLEOTIDE SEQUENCE [LARGE SCALE GENOMIC DNA]</scope>
    <source>
        <strain evidence="5">No. 5 / NBRC 109023</strain>
    </source>
</reference>
<dbReference type="HOGENOM" id="CLU_026963_3_1_1"/>
<keyword evidence="5" id="KW-1185">Reference proteome</keyword>
<protein>
    <submittedName>
        <fullName evidence="4">Extracellular cellulase CelA, putative</fullName>
    </submittedName>
</protein>
<dbReference type="SUPFAM" id="SSF50685">
    <property type="entry name" value="Barwin-like endoglucanases"/>
    <property type="match status" value="1"/>
</dbReference>
<evidence type="ECO:0000259" key="3">
    <source>
        <dbReference type="PROSITE" id="PS50842"/>
    </source>
</evidence>
<dbReference type="Gene3D" id="2.60.40.760">
    <property type="entry name" value="Expansin, cellulose-binding-like domain"/>
    <property type="match status" value="1"/>
</dbReference>
<accession>V5G951</accession>
<dbReference type="InterPro" id="IPR009009">
    <property type="entry name" value="RlpA-like_DPBB"/>
</dbReference>
<dbReference type="SUPFAM" id="SSF49590">
    <property type="entry name" value="PHL pollen allergen"/>
    <property type="match status" value="1"/>
</dbReference>
<dbReference type="PANTHER" id="PTHR31836:SF21">
    <property type="entry name" value="EXPANSIN-LIKE PROTEIN 7"/>
    <property type="match status" value="1"/>
</dbReference>
<comment type="caution">
    <text evidence="4">The sequence shown here is derived from an EMBL/GenBank/DDBJ whole genome shotgun (WGS) entry which is preliminary data.</text>
</comment>
<dbReference type="OrthoDB" id="406505at2759"/>
<proteinExistence type="predicted"/>
<feature type="signal peptide" evidence="2">
    <location>
        <begin position="1"/>
        <end position="22"/>
    </location>
</feature>
<organism evidence="4 5">
    <name type="scientific">Byssochlamys spectabilis (strain No. 5 / NBRC 109023)</name>
    <name type="common">Paecilomyces variotii</name>
    <dbReference type="NCBI Taxonomy" id="1356009"/>
    <lineage>
        <taxon>Eukaryota</taxon>
        <taxon>Fungi</taxon>
        <taxon>Dikarya</taxon>
        <taxon>Ascomycota</taxon>
        <taxon>Pezizomycotina</taxon>
        <taxon>Eurotiomycetes</taxon>
        <taxon>Eurotiomycetidae</taxon>
        <taxon>Eurotiales</taxon>
        <taxon>Thermoascaceae</taxon>
        <taxon>Paecilomyces</taxon>
    </lineage>
</organism>
<name>V5G951_BYSSN</name>
<evidence type="ECO:0000256" key="1">
    <source>
        <dbReference type="ARBA" id="ARBA00022729"/>
    </source>
</evidence>
<dbReference type="Proteomes" id="UP000018001">
    <property type="component" value="Unassembled WGS sequence"/>
</dbReference>
<gene>
    <name evidence="4" type="ORF">PVAR5_6087</name>
</gene>
<keyword evidence="1 2" id="KW-0732">Signal</keyword>
<dbReference type="PANTHER" id="PTHR31836">
    <property type="match status" value="1"/>
</dbReference>
<dbReference type="InterPro" id="IPR049818">
    <property type="entry name" value="Expansin_EXLX1-like"/>
</dbReference>
<dbReference type="NCBIfam" id="NF041144">
    <property type="entry name" value="expansin_EXLX1"/>
    <property type="match status" value="1"/>
</dbReference>
<evidence type="ECO:0000313" key="4">
    <source>
        <dbReference type="EMBL" id="GAD97412.1"/>
    </source>
</evidence>
<dbReference type="Pfam" id="PF03330">
    <property type="entry name" value="DPBB_1"/>
    <property type="match status" value="1"/>
</dbReference>
<evidence type="ECO:0000256" key="2">
    <source>
        <dbReference type="SAM" id="SignalP"/>
    </source>
</evidence>
<feature type="domain" description="Expansin-like EG45" evidence="3">
    <location>
        <begin position="60"/>
        <end position="152"/>
    </location>
</feature>
<dbReference type="Gene3D" id="2.40.40.10">
    <property type="entry name" value="RlpA-like domain"/>
    <property type="match status" value="1"/>
</dbReference>